<evidence type="ECO:0000259" key="3">
    <source>
        <dbReference type="SMART" id="SM00968"/>
    </source>
</evidence>
<accession>A0A182NGT0</accession>
<name>A0A182NGT0_9DIPT</name>
<dbReference type="GO" id="GO:0051276">
    <property type="term" value="P:chromosome organization"/>
    <property type="evidence" value="ECO:0007669"/>
    <property type="project" value="InterPro"/>
</dbReference>
<dbReference type="Proteomes" id="UP000075884">
    <property type="component" value="Unassembled WGS sequence"/>
</dbReference>
<dbReference type="Pfam" id="PF06470">
    <property type="entry name" value="SMC_hinge"/>
    <property type="match status" value="1"/>
</dbReference>
<dbReference type="VEuPathDB" id="VectorBase:ADIR006853"/>
<dbReference type="InterPro" id="IPR036277">
    <property type="entry name" value="SMC_hinge_sf"/>
</dbReference>
<evidence type="ECO:0000256" key="1">
    <source>
        <dbReference type="ARBA" id="ARBA00023054"/>
    </source>
</evidence>
<reference evidence="5" key="1">
    <citation type="submission" date="2013-03" db="EMBL/GenBank/DDBJ databases">
        <title>The Genome Sequence of Anopheles dirus WRAIR2.</title>
        <authorList>
            <consortium name="The Broad Institute Genomics Platform"/>
            <person name="Neafsey D.E."/>
            <person name="Walton C."/>
            <person name="Walker B."/>
            <person name="Young S.K."/>
            <person name="Zeng Q."/>
            <person name="Gargeya S."/>
            <person name="Fitzgerald M."/>
            <person name="Haas B."/>
            <person name="Abouelleil A."/>
            <person name="Allen A.W."/>
            <person name="Alvarado L."/>
            <person name="Arachchi H.M."/>
            <person name="Berlin A.M."/>
            <person name="Chapman S.B."/>
            <person name="Gainer-Dewar J."/>
            <person name="Goldberg J."/>
            <person name="Griggs A."/>
            <person name="Gujja S."/>
            <person name="Hansen M."/>
            <person name="Howarth C."/>
            <person name="Imamovic A."/>
            <person name="Ireland A."/>
            <person name="Larimer J."/>
            <person name="McCowan C."/>
            <person name="Murphy C."/>
            <person name="Pearson M."/>
            <person name="Poon T.W."/>
            <person name="Priest M."/>
            <person name="Roberts A."/>
            <person name="Saif S."/>
            <person name="Shea T."/>
            <person name="Sisk P."/>
            <person name="Sykes S."/>
            <person name="Wortman J."/>
            <person name="Nusbaum C."/>
            <person name="Birren B."/>
        </authorList>
    </citation>
    <scope>NUCLEOTIDE SEQUENCE [LARGE SCALE GENOMIC DNA]</scope>
    <source>
        <strain evidence="5">WRAIR2</strain>
    </source>
</reference>
<proteinExistence type="predicted"/>
<evidence type="ECO:0000313" key="4">
    <source>
        <dbReference type="EnsemblMetazoa" id="ADIR006853-PA"/>
    </source>
</evidence>
<dbReference type="Pfam" id="PF02463">
    <property type="entry name" value="SMC_N"/>
    <property type="match status" value="1"/>
</dbReference>
<sequence length="1613" mass="183929">MQRKREGNAVDLAGEFKPLLEADLAIHVKKIEEVKQWLTAARKQHPATQVLLLTGPSGSGKSICLKTIARAMKYDVREWTTPVDVDLFLDDRYDFEDREPKATRRPQKALFDDFLYKTSRYCSLFGTASDAGKLLLVKDFPNSLLRSPEDFHDSLTRFVDNSADPIVFIATDTASKSLDVAYNLFPPSVMDTFQIHHIKFNPVSVSLLKKAIKRISNIVKEDKELSKQYQAVPAKALEDDIVASAQGDLRNCCLNYLFTCMKSSSGRAPKRFCPENSGSGKGSKATTKTATPLGLSENLTVMHGLGRIFHPKFTSQADGMRFVHSPESITECFLSQPSSIVSLLHSNYVTRCVDIQNVSRASDTLTVVDAMMNEFRSEQLALCGLNLAVRNMMVNNEQTAHGFQPIKKKIKVELQQSQKTVVEQLDPKHNVVVGQNGSGKSNFFSAIEFVLSDEYNNLRQAQREALINKRSGSRAASAFVEIVFETPPTQNQKSSSTSRVRRTITLTKDQFTLNGRNVSRRDVEEFLESSGLSNSSPYYIVKQGKVNQLTVARPRQLLEVLFEIAGIRVYNEKRKQTLRRLQDADELMVQTRTERAALASKLQLLSTERKEQEKFQQLDKKCRVLQFLLLEKSQQEATDALAALGRADDEGQKKQRLLLQQKVEAQERTDALKRERKLNAKELAAAVARQSDLREQHIRLEQKKTQLELQLEDMRREQSREARNRQEDRALLDQLNETIVRRQRELDALSGQYGQLRERENALKGELLWKQQKRGEMLDKLRRGMQFGTRAERDRWLTTEIEYVRRQIEAKKEALDKTHQRCDTIAGTLNELTDANGRDVQELAELREQVLLYRQKLVDVKNYHHQGKELLEQLLANETTRKQELDRCKTDRIKHEQAIRKQTGTATFQSWKSVQTVLDILRTQGEAQHRHVLQGYYGVVLENFTCEDSLHRAVQTAAGNKLHYHIVESDAVAQAIIELCNLHKQRGVFNFMPLNRLQPKTFNAPEDNSVSAAPLISLLTYDRQYEPVFRQIFGGTLLCDNLELAIDANKRHGMCCVTHDGDLVRSGVITGGYRPPRSGDLFRQLRSPEQERRISQLEHDLQSVADKARRAETFINERETEATALEMKVQRILPAVETLQNRSCAYPERRRKLEEERAEHERKLGTEQTELEVLTAKHDGLQRELATELVAGVLSEEEQRATEQLDDEIRQIRLQLQELFDSGLLVSKDKSKRENMLTANLIPKRDSLVTAMEALSAADLTKQLETCQREQEALAKQCTTVLEDIRNAEQSVLKTTEADKKLAKMLAKWVQKLKTAEDAITVGDPVQMTHEARKRDLKAQIEQYGEQIQALGALPVVDRSYLTMPLAKLMKEINQTNTQLRKYSDVNKKAIDQYTKLLQECEERDRSLCVLREVRSQIDHTLQQLQMQRVECIQRTFDAVNHNFSAIFRKFVPSGCGRLILQTTDDLDASVNNTNNNNNVDESAEPDRYVGLGLEVSFVGRKGLMSHMNQLSGGQKTLVAIALIFAIQMYNPSPFYLFDEIDQALDSQHRAAVATMIQVLCRNSQFLTITFRKELLEHAHKFYGVRCHNKVSYIGPVPKQKAYEFVVNDGVYP</sequence>
<feature type="coiled-coil region" evidence="2">
    <location>
        <begin position="1150"/>
        <end position="1222"/>
    </location>
</feature>
<dbReference type="InterPro" id="IPR010935">
    <property type="entry name" value="SMC_hinge"/>
</dbReference>
<dbReference type="CDD" id="cd00267">
    <property type="entry name" value="ABC_ATPase"/>
    <property type="match status" value="1"/>
</dbReference>
<reference evidence="4" key="2">
    <citation type="submission" date="2020-05" db="UniProtKB">
        <authorList>
            <consortium name="EnsemblMetazoa"/>
        </authorList>
    </citation>
    <scope>IDENTIFICATION</scope>
    <source>
        <strain evidence="4">WRAIR2</strain>
    </source>
</reference>
<protein>
    <recommendedName>
        <fullName evidence="3">SMC hinge domain-containing protein</fullName>
    </recommendedName>
</protein>
<feature type="coiled-coil region" evidence="2">
    <location>
        <begin position="690"/>
        <end position="752"/>
    </location>
</feature>
<evidence type="ECO:0000256" key="2">
    <source>
        <dbReference type="SAM" id="Coils"/>
    </source>
</evidence>
<dbReference type="InterPro" id="IPR003395">
    <property type="entry name" value="RecF/RecN/SMC_N"/>
</dbReference>
<evidence type="ECO:0000313" key="5">
    <source>
        <dbReference type="Proteomes" id="UP000075884"/>
    </source>
</evidence>
<dbReference type="Pfam" id="PF03215">
    <property type="entry name" value="Rad17"/>
    <property type="match status" value="1"/>
</dbReference>
<dbReference type="SUPFAM" id="SSF52540">
    <property type="entry name" value="P-loop containing nucleoside triphosphate hydrolases"/>
    <property type="match status" value="2"/>
</dbReference>
<dbReference type="GO" id="GO:0005524">
    <property type="term" value="F:ATP binding"/>
    <property type="evidence" value="ECO:0007669"/>
    <property type="project" value="InterPro"/>
</dbReference>
<dbReference type="Gene3D" id="3.30.70.1620">
    <property type="match status" value="1"/>
</dbReference>
<feature type="domain" description="SMC hinge" evidence="3">
    <location>
        <begin position="934"/>
        <end position="1049"/>
    </location>
</feature>
<dbReference type="GO" id="GO:0005694">
    <property type="term" value="C:chromosome"/>
    <property type="evidence" value="ECO:0007669"/>
    <property type="project" value="InterPro"/>
</dbReference>
<dbReference type="EnsemblMetazoa" id="ADIR006853-RA">
    <property type="protein sequence ID" value="ADIR006853-PA"/>
    <property type="gene ID" value="ADIR006853"/>
</dbReference>
<keyword evidence="1 2" id="KW-0175">Coiled coil</keyword>
<keyword evidence="5" id="KW-1185">Reference proteome</keyword>
<dbReference type="PANTHER" id="PTHR43977">
    <property type="entry name" value="STRUCTURAL MAINTENANCE OF CHROMOSOMES PROTEIN 3"/>
    <property type="match status" value="1"/>
</dbReference>
<dbReference type="STRING" id="7168.A0A182NGT0"/>
<dbReference type="SUPFAM" id="SSF75553">
    <property type="entry name" value="Smc hinge domain"/>
    <property type="match status" value="1"/>
</dbReference>
<dbReference type="SMART" id="SM00968">
    <property type="entry name" value="SMC_hinge"/>
    <property type="match status" value="1"/>
</dbReference>
<organism evidence="4 5">
    <name type="scientific">Anopheles dirus</name>
    <dbReference type="NCBI Taxonomy" id="7168"/>
    <lineage>
        <taxon>Eukaryota</taxon>
        <taxon>Metazoa</taxon>
        <taxon>Ecdysozoa</taxon>
        <taxon>Arthropoda</taxon>
        <taxon>Hexapoda</taxon>
        <taxon>Insecta</taxon>
        <taxon>Pterygota</taxon>
        <taxon>Neoptera</taxon>
        <taxon>Endopterygota</taxon>
        <taxon>Diptera</taxon>
        <taxon>Nematocera</taxon>
        <taxon>Culicoidea</taxon>
        <taxon>Culicidae</taxon>
        <taxon>Anophelinae</taxon>
        <taxon>Anopheles</taxon>
    </lineage>
</organism>
<dbReference type="Gene3D" id="3.40.50.300">
    <property type="entry name" value="P-loop containing nucleotide triphosphate hydrolases"/>
    <property type="match status" value="3"/>
</dbReference>
<dbReference type="Gene3D" id="1.20.1060.20">
    <property type="match status" value="1"/>
</dbReference>
<dbReference type="InterPro" id="IPR027417">
    <property type="entry name" value="P-loop_NTPase"/>
</dbReference>
<feature type="coiled-coil region" evidence="2">
    <location>
        <begin position="1327"/>
        <end position="1386"/>
    </location>
</feature>